<dbReference type="AlphaFoldDB" id="A0A501XH13"/>
<dbReference type="OrthoDB" id="9798846at2"/>
<dbReference type="PANTHER" id="PTHR30273:SF2">
    <property type="entry name" value="PROTEIN FECR"/>
    <property type="match status" value="1"/>
</dbReference>
<gene>
    <name evidence="3" type="ORF">FJQ54_12515</name>
</gene>
<evidence type="ECO:0000259" key="2">
    <source>
        <dbReference type="Pfam" id="PF04773"/>
    </source>
</evidence>
<dbReference type="PANTHER" id="PTHR30273">
    <property type="entry name" value="PERIPLASMIC SIGNAL SENSOR AND SIGMA FACTOR ACTIVATOR FECR-RELATED"/>
    <property type="match status" value="1"/>
</dbReference>
<evidence type="ECO:0000256" key="1">
    <source>
        <dbReference type="SAM" id="Phobius"/>
    </source>
</evidence>
<keyword evidence="1" id="KW-0472">Membrane</keyword>
<dbReference type="Proteomes" id="UP000319897">
    <property type="component" value="Unassembled WGS sequence"/>
</dbReference>
<keyword evidence="1" id="KW-0812">Transmembrane</keyword>
<proteinExistence type="predicted"/>
<feature type="domain" description="FecR protein" evidence="2">
    <location>
        <begin position="120"/>
        <end position="212"/>
    </location>
</feature>
<dbReference type="PIRSF" id="PIRSF018266">
    <property type="entry name" value="FecR"/>
    <property type="match status" value="1"/>
</dbReference>
<dbReference type="InterPro" id="IPR006860">
    <property type="entry name" value="FecR"/>
</dbReference>
<evidence type="ECO:0000313" key="4">
    <source>
        <dbReference type="Proteomes" id="UP000319897"/>
    </source>
</evidence>
<feature type="transmembrane region" description="Helical" evidence="1">
    <location>
        <begin position="93"/>
        <end position="115"/>
    </location>
</feature>
<dbReference type="GO" id="GO:0016989">
    <property type="term" value="F:sigma factor antagonist activity"/>
    <property type="evidence" value="ECO:0007669"/>
    <property type="project" value="TreeGrafter"/>
</dbReference>
<dbReference type="EMBL" id="VFSU01000029">
    <property type="protein sequence ID" value="TPE59755.1"/>
    <property type="molecule type" value="Genomic_DNA"/>
</dbReference>
<dbReference type="Gene3D" id="2.60.120.1440">
    <property type="match status" value="1"/>
</dbReference>
<keyword evidence="4" id="KW-1185">Reference proteome</keyword>
<keyword evidence="1" id="KW-1133">Transmembrane helix</keyword>
<name>A0A501XH13_9SPHN</name>
<comment type="caution">
    <text evidence="3">The sequence shown here is derived from an EMBL/GenBank/DDBJ whole genome shotgun (WGS) entry which is preliminary data.</text>
</comment>
<organism evidence="3 4">
    <name type="scientific">Sandaracinobacter neustonicus</name>
    <dbReference type="NCBI Taxonomy" id="1715348"/>
    <lineage>
        <taxon>Bacteria</taxon>
        <taxon>Pseudomonadati</taxon>
        <taxon>Pseudomonadota</taxon>
        <taxon>Alphaproteobacteria</taxon>
        <taxon>Sphingomonadales</taxon>
        <taxon>Sphingosinicellaceae</taxon>
        <taxon>Sandaracinobacter</taxon>
    </lineage>
</organism>
<dbReference type="Pfam" id="PF04773">
    <property type="entry name" value="FecR"/>
    <property type="match status" value="1"/>
</dbReference>
<accession>A0A501XH13</accession>
<protein>
    <submittedName>
        <fullName evidence="3">DUF4974 domain-containing protein</fullName>
    </submittedName>
</protein>
<dbReference type="RefSeq" id="WP_140928764.1">
    <property type="nucleotide sequence ID" value="NZ_VFSU01000029.1"/>
</dbReference>
<sequence length="336" mass="36182">MTTPPDRSPQDIVRLAEASAWRVRLTEDGLESCDAFEDWRSDPDNASAWEQVDAPWRRMGEEATSPELMAARVGALQRARQAGRKRWSMQPHILRLVSPLAVAFLLLGVLGWRWVALQPDVYLTGPGERRVVKLVDGSIVSLDSTSEVRVHYTDKARQLTLVSGQARFDVAHNADRPFTVTAGAQTVVATGTAFNIDKLGAEVLVTLLEGRVTVLNLPVGGTPSARVAGPMALAPGQQVVIRQTADPEVKSVSASRATAWETGQLIFEDEPLSDAVARVARYGGRRLSVEGKAADLRVSGVFKAGDTATFIDAVSAYLPVDATADTSGAITLRSRS</sequence>
<evidence type="ECO:0000313" key="3">
    <source>
        <dbReference type="EMBL" id="TPE59755.1"/>
    </source>
</evidence>
<dbReference type="InterPro" id="IPR012373">
    <property type="entry name" value="Ferrdict_sens_TM"/>
</dbReference>
<reference evidence="3 4" key="1">
    <citation type="submission" date="2019-06" db="EMBL/GenBank/DDBJ databases">
        <authorList>
            <person name="Lee I."/>
            <person name="Jang G.I."/>
            <person name="Hwang C.Y."/>
        </authorList>
    </citation>
    <scope>NUCLEOTIDE SEQUENCE [LARGE SCALE GENOMIC DNA]</scope>
    <source>
        <strain evidence="3 4">PAMC 28131</strain>
    </source>
</reference>